<organism evidence="1 2">
    <name type="scientific">Thorsellia anophelis DSM 18579</name>
    <dbReference type="NCBI Taxonomy" id="1123402"/>
    <lineage>
        <taxon>Bacteria</taxon>
        <taxon>Pseudomonadati</taxon>
        <taxon>Pseudomonadota</taxon>
        <taxon>Gammaproteobacteria</taxon>
        <taxon>Enterobacterales</taxon>
        <taxon>Thorselliaceae</taxon>
        <taxon>Thorsellia</taxon>
    </lineage>
</organism>
<dbReference type="OrthoDB" id="9809695at2"/>
<dbReference type="RefSeq" id="WP_093318870.1">
    <property type="nucleotide sequence ID" value="NZ_FOHV01000008.1"/>
</dbReference>
<dbReference type="AlphaFoldDB" id="A0A1I0BQA4"/>
<evidence type="ECO:0008006" key="3">
    <source>
        <dbReference type="Google" id="ProtNLM"/>
    </source>
</evidence>
<dbReference type="Gene3D" id="3.30.70.100">
    <property type="match status" value="1"/>
</dbReference>
<reference evidence="2" key="1">
    <citation type="submission" date="2016-10" db="EMBL/GenBank/DDBJ databases">
        <authorList>
            <person name="Varghese N."/>
            <person name="Submissions S."/>
        </authorList>
    </citation>
    <scope>NUCLEOTIDE SEQUENCE [LARGE SCALE GENOMIC DNA]</scope>
    <source>
        <strain evidence="2">DSM 18579</strain>
    </source>
</reference>
<dbReference type="STRING" id="1123402.SAMN02583745_01351"/>
<dbReference type="SUPFAM" id="SSF54909">
    <property type="entry name" value="Dimeric alpha+beta barrel"/>
    <property type="match status" value="1"/>
</dbReference>
<sequence>MSRRRYIELMTYELKKEQEDAFHDAEVNLSIPLHKQMGIKVVSFGPSLHDRSQYLLIRAFNSEIEYAEQLANFYACEEWLKIREEIVSRIISAHKITFWLEDDHIVCLKNIVLN</sequence>
<protein>
    <recommendedName>
        <fullName evidence="3">NIPSNAP protein</fullName>
    </recommendedName>
</protein>
<dbReference type="EMBL" id="FOHV01000008">
    <property type="protein sequence ID" value="SET08870.1"/>
    <property type="molecule type" value="Genomic_DNA"/>
</dbReference>
<dbReference type="InterPro" id="IPR011008">
    <property type="entry name" value="Dimeric_a/b-barrel"/>
</dbReference>
<name>A0A1I0BQA4_9GAMM</name>
<dbReference type="Proteomes" id="UP000242642">
    <property type="component" value="Unassembled WGS sequence"/>
</dbReference>
<accession>A0A1I0BQA4</accession>
<proteinExistence type="predicted"/>
<evidence type="ECO:0000313" key="2">
    <source>
        <dbReference type="Proteomes" id="UP000242642"/>
    </source>
</evidence>
<keyword evidence="2" id="KW-1185">Reference proteome</keyword>
<gene>
    <name evidence="1" type="ORF">SAMN02583745_01351</name>
</gene>
<evidence type="ECO:0000313" key="1">
    <source>
        <dbReference type="EMBL" id="SET08870.1"/>
    </source>
</evidence>